<feature type="compositionally biased region" description="Polar residues" evidence="1">
    <location>
        <begin position="522"/>
        <end position="538"/>
    </location>
</feature>
<feature type="region of interest" description="Disordered" evidence="1">
    <location>
        <begin position="83"/>
        <end position="106"/>
    </location>
</feature>
<organism evidence="3 4">
    <name type="scientific">Chlamydomonas eustigma</name>
    <dbReference type="NCBI Taxonomy" id="1157962"/>
    <lineage>
        <taxon>Eukaryota</taxon>
        <taxon>Viridiplantae</taxon>
        <taxon>Chlorophyta</taxon>
        <taxon>core chlorophytes</taxon>
        <taxon>Chlorophyceae</taxon>
        <taxon>CS clade</taxon>
        <taxon>Chlamydomonadales</taxon>
        <taxon>Chlamydomonadaceae</taxon>
        <taxon>Chlamydomonas</taxon>
    </lineage>
</organism>
<dbReference type="Proteomes" id="UP000232323">
    <property type="component" value="Unassembled WGS sequence"/>
</dbReference>
<keyword evidence="2" id="KW-0472">Membrane</keyword>
<keyword evidence="2" id="KW-0812">Transmembrane</keyword>
<feature type="region of interest" description="Disordered" evidence="1">
    <location>
        <begin position="496"/>
        <end position="553"/>
    </location>
</feature>
<name>A0A250WV22_9CHLO</name>
<evidence type="ECO:0000313" key="3">
    <source>
        <dbReference type="EMBL" id="GAX74559.1"/>
    </source>
</evidence>
<dbReference type="EMBL" id="BEGY01000008">
    <property type="protein sequence ID" value="GAX74559.1"/>
    <property type="molecule type" value="Genomic_DNA"/>
</dbReference>
<evidence type="ECO:0000256" key="2">
    <source>
        <dbReference type="SAM" id="Phobius"/>
    </source>
</evidence>
<keyword evidence="4" id="KW-1185">Reference proteome</keyword>
<evidence type="ECO:0000256" key="1">
    <source>
        <dbReference type="SAM" id="MobiDB-lite"/>
    </source>
</evidence>
<feature type="transmembrane region" description="Helical" evidence="2">
    <location>
        <begin position="6"/>
        <end position="24"/>
    </location>
</feature>
<sequence>MLGWVIPLCIVILMYAVILLKYRVHTQATDLKMSSTEENPVHSVVMRAAKKHNWSDARVGMISRLMTGGRLASAIKDTLVRSGRESDYGTGDGLIRKSGTDSGLPSPIKSPHAAGLLKPPLSLPIQSRTKTSMCIPPTEVDILSDLRKVGSSHQLFGSSQSTQGFVSRSDSPLSAPLIAPLLTNVHLQTGTSQHQPVLLTSYVSLDRVLEEDLALGELVDCSDAYLMSGDVSKVGSANSLPLLPSLPSLPETALPGSVGQLSMMPGSISYHPCPPSISKLATPFQGPSQMTPTMTWSAHADYSAGGDISPAHESSMGVGGGTRLSAYPTSSTDSVASGVEMGRRKSTLPLRTSEISTSLSRLHSRTSPGAHMLFSKDYPQLNENSAILQSIEQYQILHEHSHIFDYVAKNRSKLVREFWSLRAETIPYQEEEKLLASKVRSVSENKSLAKELGLKAYFHKKPATLSGWAFGLPGPITLPSRTQSLVGTPQGQIALGGVSPIPVPRNPTNYTRSAPLPETHMEQNPANEATAGGSTHTPQGELPPPVAISAPSG</sequence>
<accession>A0A250WV22</accession>
<comment type="caution">
    <text evidence="3">The sequence shown here is derived from an EMBL/GenBank/DDBJ whole genome shotgun (WGS) entry which is preliminary data.</text>
</comment>
<dbReference type="AlphaFoldDB" id="A0A250WV22"/>
<keyword evidence="2" id="KW-1133">Transmembrane helix</keyword>
<reference evidence="3 4" key="1">
    <citation type="submission" date="2017-08" db="EMBL/GenBank/DDBJ databases">
        <title>Acidophilic green algal genome provides insights into adaptation to an acidic environment.</title>
        <authorList>
            <person name="Hirooka S."/>
            <person name="Hirose Y."/>
            <person name="Kanesaki Y."/>
            <person name="Higuchi S."/>
            <person name="Fujiwara T."/>
            <person name="Onuma R."/>
            <person name="Era A."/>
            <person name="Ohbayashi R."/>
            <person name="Uzuka A."/>
            <person name="Nozaki H."/>
            <person name="Yoshikawa H."/>
            <person name="Miyagishima S.Y."/>
        </authorList>
    </citation>
    <scope>NUCLEOTIDE SEQUENCE [LARGE SCALE GENOMIC DNA]</scope>
    <source>
        <strain evidence="3 4">NIES-2499</strain>
    </source>
</reference>
<proteinExistence type="predicted"/>
<gene>
    <name evidence="3" type="ORF">CEUSTIGMA_g2008.t1</name>
</gene>
<protein>
    <submittedName>
        <fullName evidence="3">Uncharacterized protein</fullName>
    </submittedName>
</protein>
<evidence type="ECO:0000313" key="4">
    <source>
        <dbReference type="Proteomes" id="UP000232323"/>
    </source>
</evidence>